<dbReference type="AlphaFoldDB" id="T1BHK6"/>
<sequence>QVSTSRLRPSRLYFTGTFESKFVLVHLNPKLSERLAKAQYPSFDAYLDAHRRFGYHHWEKDPTYRSAFDHKQVRFLRPFGVIDFVPDSVPGHERTNPARALDKKLQLELIPYATPTFANRDFSTSVLTPHLERVLGAIAAYRRDYVIFCGAVFDRLLNRSGLVVARQDHHFRLPTTNGTSVNK</sequence>
<comment type="caution">
    <text evidence="1">The sequence shown here is derived from an EMBL/GenBank/DDBJ whole genome shotgun (WGS) entry which is preliminary data.</text>
</comment>
<gene>
    <name evidence="1" type="ORF">B1B_10143</name>
</gene>
<evidence type="ECO:0000313" key="1">
    <source>
        <dbReference type="EMBL" id="EQD53610.1"/>
    </source>
</evidence>
<reference evidence="1" key="1">
    <citation type="submission" date="2013-08" db="EMBL/GenBank/DDBJ databases">
        <authorList>
            <person name="Mendez C."/>
            <person name="Richter M."/>
            <person name="Ferrer M."/>
            <person name="Sanchez J."/>
        </authorList>
    </citation>
    <scope>NUCLEOTIDE SEQUENCE</scope>
</reference>
<proteinExistence type="predicted"/>
<feature type="non-terminal residue" evidence="1">
    <location>
        <position position="1"/>
    </location>
</feature>
<dbReference type="EMBL" id="AUZY01006673">
    <property type="protein sequence ID" value="EQD53610.1"/>
    <property type="molecule type" value="Genomic_DNA"/>
</dbReference>
<feature type="non-terminal residue" evidence="1">
    <location>
        <position position="183"/>
    </location>
</feature>
<accession>T1BHK6</accession>
<organism evidence="1">
    <name type="scientific">mine drainage metagenome</name>
    <dbReference type="NCBI Taxonomy" id="410659"/>
    <lineage>
        <taxon>unclassified sequences</taxon>
        <taxon>metagenomes</taxon>
        <taxon>ecological metagenomes</taxon>
    </lineage>
</organism>
<reference evidence="1" key="2">
    <citation type="journal article" date="2014" name="ISME J.">
        <title>Microbial stratification in low pH oxic and suboxic macroscopic growths along an acid mine drainage.</title>
        <authorList>
            <person name="Mendez-Garcia C."/>
            <person name="Mesa V."/>
            <person name="Sprenger R.R."/>
            <person name="Richter M."/>
            <person name="Diez M.S."/>
            <person name="Solano J."/>
            <person name="Bargiela R."/>
            <person name="Golyshina O.V."/>
            <person name="Manteca A."/>
            <person name="Ramos J.L."/>
            <person name="Gallego J.R."/>
            <person name="Llorente I."/>
            <person name="Martins Dos Santos V.A."/>
            <person name="Jensen O.N."/>
            <person name="Pelaez A.I."/>
            <person name="Sanchez J."/>
            <person name="Ferrer M."/>
        </authorList>
    </citation>
    <scope>NUCLEOTIDE SEQUENCE</scope>
</reference>
<protein>
    <submittedName>
        <fullName evidence="1">Uncharacterized protein</fullName>
    </submittedName>
</protein>
<name>T1BHK6_9ZZZZ</name>